<dbReference type="PROSITE" id="PS51296">
    <property type="entry name" value="RIESKE"/>
    <property type="match status" value="1"/>
</dbReference>
<dbReference type="InterPro" id="IPR034904">
    <property type="entry name" value="FSCA_dom_sf"/>
</dbReference>
<name>A0A2A5J882_RHOSG</name>
<dbReference type="GO" id="GO:0005506">
    <property type="term" value="F:iron ion binding"/>
    <property type="evidence" value="ECO:0007669"/>
    <property type="project" value="InterPro"/>
</dbReference>
<dbReference type="PANTHER" id="PTHR11178">
    <property type="entry name" value="IRON-SULFUR CLUSTER SCAFFOLD PROTEIN NFU-RELATED"/>
    <property type="match status" value="1"/>
</dbReference>
<comment type="caution">
    <text evidence="7">The sequence shown here is derived from an EMBL/GenBank/DDBJ whole genome shotgun (WGS) entry which is preliminary data.</text>
</comment>
<keyword evidence="2" id="KW-0479">Metal-binding</keyword>
<feature type="domain" description="Rieske" evidence="6">
    <location>
        <begin position="184"/>
        <end position="289"/>
    </location>
</feature>
<dbReference type="InterPro" id="IPR001075">
    <property type="entry name" value="NIF_FeS_clus_asmbl_NifU_C"/>
</dbReference>
<evidence type="ECO:0000256" key="1">
    <source>
        <dbReference type="ARBA" id="ARBA00022714"/>
    </source>
</evidence>
<gene>
    <name evidence="7" type="ORF">CHR55_18770</name>
</gene>
<reference evidence="7 8" key="1">
    <citation type="submission" date="2017-07" db="EMBL/GenBank/DDBJ databases">
        <title>Draft sequence of Rhodococcus enclensis 23b-28.</title>
        <authorList>
            <person name="Besaury L."/>
            <person name="Sancelme M."/>
            <person name="Amato P."/>
            <person name="Lallement A."/>
            <person name="Delort A.-M."/>
        </authorList>
    </citation>
    <scope>NUCLEOTIDE SEQUENCE [LARGE SCALE GENOMIC DNA]</scope>
    <source>
        <strain evidence="7 8">23b-28</strain>
    </source>
</reference>
<evidence type="ECO:0000313" key="7">
    <source>
        <dbReference type="EMBL" id="PCK25794.1"/>
    </source>
</evidence>
<dbReference type="RefSeq" id="WP_099697906.1">
    <property type="nucleotide sequence ID" value="NZ_NOVD01000013.1"/>
</dbReference>
<dbReference type="GO" id="GO:0004497">
    <property type="term" value="F:monooxygenase activity"/>
    <property type="evidence" value="ECO:0007669"/>
    <property type="project" value="UniProtKB-ARBA"/>
</dbReference>
<dbReference type="Gene3D" id="3.30.300.130">
    <property type="entry name" value="Fe-S cluster assembly (FSCA)"/>
    <property type="match status" value="1"/>
</dbReference>
<sequence length="300" mass="31711">MEQSADYWRGAGERIETLLQANAGAGPVARNRAEQLVREVVQLYGAALERTVALADPAMMDAMVRDDLVSSLLLVHGLHPHDVETRVRTALDSVRPYLGSHGGDVELIEVADGVVRLRLLGSCNSCPSSSVTLETAVQDAVRAAAPETTGIDVETPDSHELKSGVISVESLFSHVHAEGGGAHWVEVPEFAEVDAGEVAGFRVSDTDLLVCRSGDDLYAYRDHCPVCDHSMAGAVLERMMGLPVRDAAVLTCPTCSAHFSVYGAGARVGTGSEHLAPLPVLIRDGVLSVALADDSVLPVT</sequence>
<dbReference type="GO" id="GO:0051537">
    <property type="term" value="F:2 iron, 2 sulfur cluster binding"/>
    <property type="evidence" value="ECO:0007669"/>
    <property type="project" value="UniProtKB-KW"/>
</dbReference>
<dbReference type="SUPFAM" id="SSF117916">
    <property type="entry name" value="Fe-S cluster assembly (FSCA) domain-like"/>
    <property type="match status" value="1"/>
</dbReference>
<dbReference type="Pfam" id="PF01106">
    <property type="entry name" value="NifU"/>
    <property type="match status" value="1"/>
</dbReference>
<dbReference type="Gene3D" id="2.102.10.10">
    <property type="entry name" value="Rieske [2Fe-2S] iron-sulphur domain"/>
    <property type="match status" value="1"/>
</dbReference>
<dbReference type="AlphaFoldDB" id="A0A2A5J882"/>
<evidence type="ECO:0000256" key="3">
    <source>
        <dbReference type="ARBA" id="ARBA00023004"/>
    </source>
</evidence>
<dbReference type="InterPro" id="IPR036922">
    <property type="entry name" value="Rieske_2Fe-2S_sf"/>
</dbReference>
<comment type="function">
    <text evidence="5">May be involved in the formation or repair of [Fe-S] clusters present in iron-sulfur proteins.</text>
</comment>
<dbReference type="InterPro" id="IPR017941">
    <property type="entry name" value="Rieske_2Fe-2S"/>
</dbReference>
<dbReference type="EMBL" id="NOVD01000013">
    <property type="protein sequence ID" value="PCK25794.1"/>
    <property type="molecule type" value="Genomic_DNA"/>
</dbReference>
<evidence type="ECO:0000259" key="6">
    <source>
        <dbReference type="PROSITE" id="PS51296"/>
    </source>
</evidence>
<dbReference type="Pfam" id="PF00355">
    <property type="entry name" value="Rieske"/>
    <property type="match status" value="1"/>
</dbReference>
<dbReference type="Proteomes" id="UP000230886">
    <property type="component" value="Unassembled WGS sequence"/>
</dbReference>
<accession>A0A2A5J882</accession>
<evidence type="ECO:0000256" key="2">
    <source>
        <dbReference type="ARBA" id="ARBA00022723"/>
    </source>
</evidence>
<dbReference type="GO" id="GO:0016705">
    <property type="term" value="F:oxidoreductase activity, acting on paired donors, with incorporation or reduction of molecular oxygen"/>
    <property type="evidence" value="ECO:0007669"/>
    <property type="project" value="UniProtKB-ARBA"/>
</dbReference>
<evidence type="ECO:0000256" key="4">
    <source>
        <dbReference type="ARBA" id="ARBA00023014"/>
    </source>
</evidence>
<organism evidence="7 8">
    <name type="scientific">Rhodococcus qingshengii</name>
    <dbReference type="NCBI Taxonomy" id="334542"/>
    <lineage>
        <taxon>Bacteria</taxon>
        <taxon>Bacillati</taxon>
        <taxon>Actinomycetota</taxon>
        <taxon>Actinomycetes</taxon>
        <taxon>Mycobacteriales</taxon>
        <taxon>Nocardiaceae</taxon>
        <taxon>Rhodococcus</taxon>
        <taxon>Rhodococcus erythropolis group</taxon>
    </lineage>
</organism>
<evidence type="ECO:0000313" key="8">
    <source>
        <dbReference type="Proteomes" id="UP000230886"/>
    </source>
</evidence>
<proteinExistence type="predicted"/>
<keyword evidence="3" id="KW-0408">Iron</keyword>
<keyword evidence="4" id="KW-0411">Iron-sulfur</keyword>
<evidence type="ECO:0000256" key="5">
    <source>
        <dbReference type="ARBA" id="ARBA00049958"/>
    </source>
</evidence>
<keyword evidence="1" id="KW-0001">2Fe-2S</keyword>
<protein>
    <recommendedName>
        <fullName evidence="6">Rieske domain-containing protein</fullName>
    </recommendedName>
</protein>
<dbReference type="GO" id="GO:0016226">
    <property type="term" value="P:iron-sulfur cluster assembly"/>
    <property type="evidence" value="ECO:0007669"/>
    <property type="project" value="InterPro"/>
</dbReference>
<dbReference type="SUPFAM" id="SSF50022">
    <property type="entry name" value="ISP domain"/>
    <property type="match status" value="1"/>
</dbReference>